<evidence type="ECO:0000256" key="3">
    <source>
        <dbReference type="SAM" id="Coils"/>
    </source>
</evidence>
<comment type="similarity">
    <text evidence="1">Belongs to the prefoldin subunit beta family.</text>
</comment>
<sequence length="92" mass="10467">MQGIATKIGELESDAEEHRAVIETLRETLKKSPERTCFRMIGGILVERTVKDVLPALETNMKGLQAVIESLARQYKAKDDEMQKLHREVESQ</sequence>
<feature type="coiled-coil region" evidence="3">
    <location>
        <begin position="54"/>
        <end position="88"/>
    </location>
</feature>
<dbReference type="InterPro" id="IPR002777">
    <property type="entry name" value="PFD_beta-like"/>
</dbReference>
<gene>
    <name evidence="4" type="ORF">FA14DRAFT_161011</name>
</gene>
<dbReference type="InterPro" id="IPR009053">
    <property type="entry name" value="Prefoldin"/>
</dbReference>
<organism evidence="4 5">
    <name type="scientific">Meira miltonrushii</name>
    <dbReference type="NCBI Taxonomy" id="1280837"/>
    <lineage>
        <taxon>Eukaryota</taxon>
        <taxon>Fungi</taxon>
        <taxon>Dikarya</taxon>
        <taxon>Basidiomycota</taxon>
        <taxon>Ustilaginomycotina</taxon>
        <taxon>Exobasidiomycetes</taxon>
        <taxon>Exobasidiales</taxon>
        <taxon>Brachybasidiaceae</taxon>
        <taxon>Meira</taxon>
    </lineage>
</organism>
<proteinExistence type="inferred from homology"/>
<dbReference type="FunCoup" id="A0A316VKW6">
    <property type="interactions" value="469"/>
</dbReference>
<dbReference type="GeneID" id="37020716"/>
<dbReference type="STRING" id="1280837.A0A316VKW6"/>
<dbReference type="GO" id="GO:0016272">
    <property type="term" value="C:prefoldin complex"/>
    <property type="evidence" value="ECO:0007669"/>
    <property type="project" value="InterPro"/>
</dbReference>
<dbReference type="Proteomes" id="UP000245771">
    <property type="component" value="Unassembled WGS sequence"/>
</dbReference>
<keyword evidence="5" id="KW-1185">Reference proteome</keyword>
<dbReference type="InParanoid" id="A0A316VKW6"/>
<dbReference type="EMBL" id="KZ819603">
    <property type="protein sequence ID" value="PWN36175.1"/>
    <property type="molecule type" value="Genomic_DNA"/>
</dbReference>
<dbReference type="InterPro" id="IPR027235">
    <property type="entry name" value="PFD2"/>
</dbReference>
<evidence type="ECO:0000256" key="1">
    <source>
        <dbReference type="ARBA" id="ARBA00008045"/>
    </source>
</evidence>
<evidence type="ECO:0000313" key="5">
    <source>
        <dbReference type="Proteomes" id="UP000245771"/>
    </source>
</evidence>
<accession>A0A316VKW6</accession>
<keyword evidence="2" id="KW-0143">Chaperone</keyword>
<dbReference type="PANTHER" id="PTHR13303">
    <property type="entry name" value="PREFOLDIN SUBUNIT 2"/>
    <property type="match status" value="1"/>
</dbReference>
<dbReference type="GO" id="GO:0051082">
    <property type="term" value="F:unfolded protein binding"/>
    <property type="evidence" value="ECO:0007669"/>
    <property type="project" value="InterPro"/>
</dbReference>
<evidence type="ECO:0000256" key="2">
    <source>
        <dbReference type="ARBA" id="ARBA00023186"/>
    </source>
</evidence>
<dbReference type="CDD" id="cd23163">
    <property type="entry name" value="Prefoldin_2"/>
    <property type="match status" value="1"/>
</dbReference>
<dbReference type="OrthoDB" id="29646at2759"/>
<dbReference type="SUPFAM" id="SSF46579">
    <property type="entry name" value="Prefoldin"/>
    <property type="match status" value="1"/>
</dbReference>
<dbReference type="RefSeq" id="XP_025356477.1">
    <property type="nucleotide sequence ID" value="XM_025498935.1"/>
</dbReference>
<protein>
    <recommendedName>
        <fullName evidence="6">Prefoldin beta-like protein</fullName>
    </recommendedName>
</protein>
<name>A0A316VKW6_9BASI</name>
<dbReference type="AlphaFoldDB" id="A0A316VKW6"/>
<evidence type="ECO:0000313" key="4">
    <source>
        <dbReference type="EMBL" id="PWN36175.1"/>
    </source>
</evidence>
<dbReference type="GO" id="GO:0006457">
    <property type="term" value="P:protein folding"/>
    <property type="evidence" value="ECO:0007669"/>
    <property type="project" value="InterPro"/>
</dbReference>
<keyword evidence="3" id="KW-0175">Coiled coil</keyword>
<evidence type="ECO:0008006" key="6">
    <source>
        <dbReference type="Google" id="ProtNLM"/>
    </source>
</evidence>
<reference evidence="4 5" key="1">
    <citation type="journal article" date="2018" name="Mol. Biol. Evol.">
        <title>Broad Genomic Sampling Reveals a Smut Pathogenic Ancestry of the Fungal Clade Ustilaginomycotina.</title>
        <authorList>
            <person name="Kijpornyongpan T."/>
            <person name="Mondo S.J."/>
            <person name="Barry K."/>
            <person name="Sandor L."/>
            <person name="Lee J."/>
            <person name="Lipzen A."/>
            <person name="Pangilinan J."/>
            <person name="LaButti K."/>
            <person name="Hainaut M."/>
            <person name="Henrissat B."/>
            <person name="Grigoriev I.V."/>
            <person name="Spatafora J.W."/>
            <person name="Aime M.C."/>
        </authorList>
    </citation>
    <scope>NUCLEOTIDE SEQUENCE [LARGE SCALE GENOMIC DNA]</scope>
    <source>
        <strain evidence="4 5">MCA 3882</strain>
    </source>
</reference>
<dbReference type="Pfam" id="PF01920">
    <property type="entry name" value="Prefoldin_2"/>
    <property type="match status" value="1"/>
</dbReference>
<dbReference type="Gene3D" id="1.10.287.370">
    <property type="match status" value="1"/>
</dbReference>